<dbReference type="RefSeq" id="WP_058602483.1">
    <property type="nucleotide sequence ID" value="NZ_LDQA01000087.1"/>
</dbReference>
<dbReference type="AlphaFoldDB" id="A0A175RFB8"/>
<feature type="compositionally biased region" description="Acidic residues" evidence="1">
    <location>
        <begin position="515"/>
        <end position="528"/>
    </location>
</feature>
<feature type="signal peptide" evidence="2">
    <location>
        <begin position="1"/>
        <end position="21"/>
    </location>
</feature>
<feature type="region of interest" description="Disordered" evidence="1">
    <location>
        <begin position="502"/>
        <end position="543"/>
    </location>
</feature>
<feature type="chain" id="PRO_5008041857" description="DUF2125 domain-containing protein" evidence="2">
    <location>
        <begin position="22"/>
        <end position="543"/>
    </location>
</feature>
<organism evidence="3 4">
    <name type="scientific">Aureimonas ureilytica</name>
    <dbReference type="NCBI Taxonomy" id="401562"/>
    <lineage>
        <taxon>Bacteria</taxon>
        <taxon>Pseudomonadati</taxon>
        <taxon>Pseudomonadota</taxon>
        <taxon>Alphaproteobacteria</taxon>
        <taxon>Hyphomicrobiales</taxon>
        <taxon>Aurantimonadaceae</taxon>
        <taxon>Aureimonas</taxon>
    </lineage>
</organism>
<name>A0A175RFB8_9HYPH</name>
<dbReference type="PATRIC" id="fig|401562.4.peg.4761"/>
<evidence type="ECO:0000313" key="3">
    <source>
        <dbReference type="EMBL" id="KTR02178.1"/>
    </source>
</evidence>
<reference evidence="3 4" key="1">
    <citation type="journal article" date="2016" name="Front. Microbiol.">
        <title>Genomic Resource of Rice Seed Associated Bacteria.</title>
        <authorList>
            <person name="Midha S."/>
            <person name="Bansal K."/>
            <person name="Sharma S."/>
            <person name="Kumar N."/>
            <person name="Patil P.P."/>
            <person name="Chaudhry V."/>
            <person name="Patil P.B."/>
        </authorList>
    </citation>
    <scope>NUCLEOTIDE SEQUENCE [LARGE SCALE GENOMIC DNA]</scope>
    <source>
        <strain evidence="3 4">NS365</strain>
    </source>
</reference>
<evidence type="ECO:0000256" key="1">
    <source>
        <dbReference type="SAM" id="MobiDB-lite"/>
    </source>
</evidence>
<accession>A0A175RFB8</accession>
<sequence>MVRRLLTTTALVAGLALPAYAEDLVPEPAPAGTAQEAAALRAALAAYVTDVPFEKGILRVEPDPMGQRVTLDAAPFLKADLGIDVKVAPISLLVSPRADGDWNVFTGDPIAWKFDTTIADTLQSFAYSQGEQKFKGVFAPSLFAYRTAEGFARDTVSLQNEALSDSSTTVANTKLTTSARPGQAGGVDIDFRQTFTDYAQTVGFKAPPPAEGEDGSEHAEAEATANSLLINIGVKASELEAIASVKDGRNVEARDLYVLVLRNMPAFAVDQKATLAGPFGKELRAALLKLMPFWSSLDVTVSTRDAGFQSSFGALRVGEARQVTHMTGIAENAGLDTDFALKGLSIDGPFLPPWAARFVPKEAALGLSVSGVDLKTPADLAIRNADFAADEPLSEDVKARIIQSFDPARIKIALKPSTLSATDFNLHLSGEMNFVDMNPAATLNVRAEGLENTISSLQRAAEQEPDLHQVVGMIQMAQGLGRKTPDGDWEWVVDASADGSVSVNGAVVKGPDPVVDPEADEADPEAEPNEGASDGAPSSDGAQ</sequence>
<keyword evidence="4" id="KW-1185">Reference proteome</keyword>
<evidence type="ECO:0008006" key="5">
    <source>
        <dbReference type="Google" id="ProtNLM"/>
    </source>
</evidence>
<evidence type="ECO:0000313" key="4">
    <source>
        <dbReference type="Proteomes" id="UP000078529"/>
    </source>
</evidence>
<dbReference type="EMBL" id="LDQA01000087">
    <property type="protein sequence ID" value="KTR02178.1"/>
    <property type="molecule type" value="Genomic_DNA"/>
</dbReference>
<proteinExistence type="predicted"/>
<keyword evidence="2" id="KW-0732">Signal</keyword>
<protein>
    <recommendedName>
        <fullName evidence="5">DUF2125 domain-containing protein</fullName>
    </recommendedName>
</protein>
<comment type="caution">
    <text evidence="3">The sequence shown here is derived from an EMBL/GenBank/DDBJ whole genome shotgun (WGS) entry which is preliminary data.</text>
</comment>
<dbReference type="Proteomes" id="UP000078529">
    <property type="component" value="Unassembled WGS sequence"/>
</dbReference>
<evidence type="ECO:0000256" key="2">
    <source>
        <dbReference type="SAM" id="SignalP"/>
    </source>
</evidence>
<gene>
    <name evidence="3" type="ORF">NS365_22280</name>
</gene>